<dbReference type="Proteomes" id="UP001162734">
    <property type="component" value="Chromosome"/>
</dbReference>
<reference evidence="2" key="1">
    <citation type="journal article" date="2022" name="Int. J. Syst. Evol. Microbiol.">
        <title>Anaeromyxobacter oryzae sp. nov., Anaeromyxobacter diazotrophicus sp. nov. and Anaeromyxobacter paludicola sp. nov., isolated from paddy soils.</title>
        <authorList>
            <person name="Itoh H."/>
            <person name="Xu Z."/>
            <person name="Mise K."/>
            <person name="Masuda Y."/>
            <person name="Ushijima N."/>
            <person name="Hayakawa C."/>
            <person name="Shiratori Y."/>
            <person name="Senoo K."/>
        </authorList>
    </citation>
    <scope>NUCLEOTIDE SEQUENCE [LARGE SCALE GENOMIC DNA]</scope>
    <source>
        <strain evidence="2">Red630</strain>
    </source>
</reference>
<accession>A0ABM7XF83</accession>
<proteinExistence type="predicted"/>
<organism evidence="1 2">
    <name type="scientific">Anaeromyxobacter paludicola</name>
    <dbReference type="NCBI Taxonomy" id="2918171"/>
    <lineage>
        <taxon>Bacteria</taxon>
        <taxon>Pseudomonadati</taxon>
        <taxon>Myxococcota</taxon>
        <taxon>Myxococcia</taxon>
        <taxon>Myxococcales</taxon>
        <taxon>Cystobacterineae</taxon>
        <taxon>Anaeromyxobacteraceae</taxon>
        <taxon>Anaeromyxobacter</taxon>
    </lineage>
</organism>
<gene>
    <name evidence="1" type="ORF">AMPC_36720</name>
</gene>
<sequence>MSTGTWTDVELETRGREARPGSLARVLGWARAGGRAAQRAEVRRELRRDATWRLQPGAGARVRCESGELLVTQAGDPRDHVLQAGQEVRLRSRGLVVAWALADSVLIAGA</sequence>
<evidence type="ECO:0000313" key="2">
    <source>
        <dbReference type="Proteomes" id="UP001162734"/>
    </source>
</evidence>
<dbReference type="Pfam" id="PF11142">
    <property type="entry name" value="DUF2917"/>
    <property type="match status" value="1"/>
</dbReference>
<dbReference type="InterPro" id="IPR021317">
    <property type="entry name" value="DUF2917"/>
</dbReference>
<name>A0ABM7XF83_9BACT</name>
<dbReference type="RefSeq" id="WP_248343067.1">
    <property type="nucleotide sequence ID" value="NZ_AP025592.1"/>
</dbReference>
<evidence type="ECO:0000313" key="1">
    <source>
        <dbReference type="EMBL" id="BDG10559.1"/>
    </source>
</evidence>
<dbReference type="EMBL" id="AP025592">
    <property type="protein sequence ID" value="BDG10559.1"/>
    <property type="molecule type" value="Genomic_DNA"/>
</dbReference>
<keyword evidence="2" id="KW-1185">Reference proteome</keyword>
<protein>
    <submittedName>
        <fullName evidence="1">Uncharacterized protein</fullName>
    </submittedName>
</protein>